<dbReference type="SUPFAM" id="SSF52047">
    <property type="entry name" value="RNI-like"/>
    <property type="match status" value="1"/>
</dbReference>
<dbReference type="PANTHER" id="PTHR16134">
    <property type="entry name" value="F-BOX/TPR REPEAT PROTEIN POF3"/>
    <property type="match status" value="1"/>
</dbReference>
<reference evidence="4" key="1">
    <citation type="submission" date="2025-08" db="UniProtKB">
        <authorList>
            <consortium name="RefSeq"/>
        </authorList>
    </citation>
    <scope>IDENTIFICATION</scope>
    <source>
        <tissue evidence="4">Total insect</tissue>
    </source>
</reference>
<dbReference type="PANTHER" id="PTHR16134:SF119">
    <property type="entry name" value="AT02038P-RELATED"/>
    <property type="match status" value="1"/>
</dbReference>
<evidence type="ECO:0000313" key="3">
    <source>
        <dbReference type="Proteomes" id="UP000515158"/>
    </source>
</evidence>
<dbReference type="InterPro" id="IPR032675">
    <property type="entry name" value="LRR_dom_sf"/>
</dbReference>
<dbReference type="InParanoid" id="A0A6P8ZQQ1"/>
<dbReference type="InterPro" id="IPR036047">
    <property type="entry name" value="F-box-like_dom_sf"/>
</dbReference>
<evidence type="ECO:0000256" key="1">
    <source>
        <dbReference type="SAM" id="MobiDB-lite"/>
    </source>
</evidence>
<feature type="region of interest" description="Disordered" evidence="1">
    <location>
        <begin position="482"/>
        <end position="521"/>
    </location>
</feature>
<sequence>MAAPEDNHVWEEGDDDGWESYYSSEDGSSSSGDESVVAGCSGDGGAEDGIPTDLTQDGHVLLTLPGHVLLLVCRQLRGKDLVRLGLVCRGLRVLARCPRVWRHVDWAEDDGQAVIRVAPALRSVSPCGTADALRLLRAGTPRVRVFELDHEEDGYTYDGNEIDQREVMRVLQHYKGNLQVVRLGTLWDLKVLDAIDALGVKELYVNGSLAKTYPGSSKVVKRLSFWREASGEVACRLVRAAKATLQSFHIDSFRLYKNHVACSPEVATELLRCSALRSASMPTYKPSLLSGFPNMKKLCLYEFGLVDHAAVKRALQSAAGRRNRQKLERLTLCLGHLGHRGLVQEVAAGCPALRTLCLRYQAMSDGTYQHDYQVDVARDLHAILAPLTELETLILEAARVPCSVFRGLERGALPELKRLELKYCGVTPKGKEAFAALKANRPDLAVVGVPRKACLDGGDGGFVLGFPLGPPETRCRKGVCAEASDCEDADDDPAPSGGEEEEDEDVEEEEEDFETFRQLRPGETVMQLLERLATRYVDPMMDDLLNAPGLSDDDE</sequence>
<dbReference type="Pfam" id="PF12937">
    <property type="entry name" value="F-box-like"/>
    <property type="match status" value="1"/>
</dbReference>
<dbReference type="InterPro" id="IPR001810">
    <property type="entry name" value="F-box_dom"/>
</dbReference>
<feature type="compositionally biased region" description="Low complexity" evidence="1">
    <location>
        <begin position="20"/>
        <end position="35"/>
    </location>
</feature>
<dbReference type="RefSeq" id="XP_034246244.1">
    <property type="nucleotide sequence ID" value="XM_034390353.1"/>
</dbReference>
<dbReference type="GeneID" id="117648115"/>
<feature type="domain" description="F-box" evidence="2">
    <location>
        <begin position="58"/>
        <end position="104"/>
    </location>
</feature>
<evidence type="ECO:0000313" key="4">
    <source>
        <dbReference type="RefSeq" id="XP_034246244.1"/>
    </source>
</evidence>
<feature type="compositionally biased region" description="Basic and acidic residues" evidence="1">
    <location>
        <begin position="1"/>
        <end position="11"/>
    </location>
</feature>
<dbReference type="SUPFAM" id="SSF81383">
    <property type="entry name" value="F-box domain"/>
    <property type="match status" value="1"/>
</dbReference>
<organism evidence="4">
    <name type="scientific">Thrips palmi</name>
    <name type="common">Melon thrips</name>
    <dbReference type="NCBI Taxonomy" id="161013"/>
    <lineage>
        <taxon>Eukaryota</taxon>
        <taxon>Metazoa</taxon>
        <taxon>Ecdysozoa</taxon>
        <taxon>Arthropoda</taxon>
        <taxon>Hexapoda</taxon>
        <taxon>Insecta</taxon>
        <taxon>Pterygota</taxon>
        <taxon>Neoptera</taxon>
        <taxon>Paraneoptera</taxon>
        <taxon>Thysanoptera</taxon>
        <taxon>Terebrantia</taxon>
        <taxon>Thripoidea</taxon>
        <taxon>Thripidae</taxon>
        <taxon>Thrips</taxon>
    </lineage>
</organism>
<dbReference type="Gene3D" id="3.80.10.10">
    <property type="entry name" value="Ribonuclease Inhibitor"/>
    <property type="match status" value="1"/>
</dbReference>
<evidence type="ECO:0000259" key="2">
    <source>
        <dbReference type="PROSITE" id="PS50181"/>
    </source>
</evidence>
<dbReference type="AlphaFoldDB" id="A0A6P8ZQQ1"/>
<feature type="region of interest" description="Disordered" evidence="1">
    <location>
        <begin position="1"/>
        <end position="51"/>
    </location>
</feature>
<dbReference type="KEGG" id="tpal:117648115"/>
<dbReference type="Gene3D" id="1.20.1280.50">
    <property type="match status" value="1"/>
</dbReference>
<name>A0A6P8ZQQ1_THRPL</name>
<dbReference type="Proteomes" id="UP000515158">
    <property type="component" value="Unplaced"/>
</dbReference>
<feature type="compositionally biased region" description="Acidic residues" evidence="1">
    <location>
        <begin position="484"/>
        <end position="513"/>
    </location>
</feature>
<dbReference type="PROSITE" id="PS50181">
    <property type="entry name" value="FBOX"/>
    <property type="match status" value="1"/>
</dbReference>
<keyword evidence="3" id="KW-1185">Reference proteome</keyword>
<protein>
    <submittedName>
        <fullName evidence="4">Uncharacterized protein LOC117648115</fullName>
    </submittedName>
</protein>
<dbReference type="OrthoDB" id="10569567at2759"/>
<gene>
    <name evidence="4" type="primary">LOC117648115</name>
</gene>
<proteinExistence type="predicted"/>
<accession>A0A6P8ZQQ1</accession>